<keyword evidence="4" id="KW-1185">Reference proteome</keyword>
<keyword evidence="1" id="KW-1133">Transmembrane helix</keyword>
<feature type="domain" description="PDZ" evidence="2">
    <location>
        <begin position="11"/>
        <end position="68"/>
    </location>
</feature>
<comment type="caution">
    <text evidence="3">The sequence shown here is derived from an EMBL/GenBank/DDBJ whole genome shotgun (WGS) entry which is preliminary data.</text>
</comment>
<organism evidence="3 4">
    <name type="scientific">Dissostichus mawsoni</name>
    <name type="common">Antarctic cod</name>
    <dbReference type="NCBI Taxonomy" id="36200"/>
    <lineage>
        <taxon>Eukaryota</taxon>
        <taxon>Metazoa</taxon>
        <taxon>Chordata</taxon>
        <taxon>Craniata</taxon>
        <taxon>Vertebrata</taxon>
        <taxon>Euteleostomi</taxon>
        <taxon>Actinopterygii</taxon>
        <taxon>Neopterygii</taxon>
        <taxon>Teleostei</taxon>
        <taxon>Neoteleostei</taxon>
        <taxon>Acanthomorphata</taxon>
        <taxon>Eupercaria</taxon>
        <taxon>Perciformes</taxon>
        <taxon>Notothenioidei</taxon>
        <taxon>Nototheniidae</taxon>
        <taxon>Dissostichus</taxon>
    </lineage>
</organism>
<gene>
    <name evidence="3" type="ORF">F7725_008425</name>
</gene>
<dbReference type="Proteomes" id="UP000518266">
    <property type="component" value="Unassembled WGS sequence"/>
</dbReference>
<evidence type="ECO:0000259" key="2">
    <source>
        <dbReference type="PROSITE" id="PS50106"/>
    </source>
</evidence>
<protein>
    <recommendedName>
        <fullName evidence="2">PDZ domain-containing protein</fullName>
    </recommendedName>
</protein>
<sequence length="117" mass="12310">MNGSLPSNMLDIKLKRGSAGLGFNIVGGVDQEYVLNDSGIYVSKIKDDGAAATVDLFRMAGEDVQLLVLKRPPHSNGPLGSGPDPNAPLSALGILVVLAGAAALCAFIYMRQQRRPF</sequence>
<evidence type="ECO:0000256" key="1">
    <source>
        <dbReference type="SAM" id="Phobius"/>
    </source>
</evidence>
<reference evidence="3 4" key="1">
    <citation type="submission" date="2020-03" db="EMBL/GenBank/DDBJ databases">
        <title>Dissostichus mawsoni Genome sequencing and assembly.</title>
        <authorList>
            <person name="Park H."/>
        </authorList>
    </citation>
    <scope>NUCLEOTIDE SEQUENCE [LARGE SCALE GENOMIC DNA]</scope>
    <source>
        <strain evidence="3">DM0001</strain>
        <tissue evidence="3">Muscle</tissue>
    </source>
</reference>
<dbReference type="EMBL" id="JAAKFY010000015">
    <property type="protein sequence ID" value="KAF3845262.1"/>
    <property type="molecule type" value="Genomic_DNA"/>
</dbReference>
<dbReference type="InterPro" id="IPR036034">
    <property type="entry name" value="PDZ_sf"/>
</dbReference>
<name>A0A7J5Y751_DISMA</name>
<dbReference type="SUPFAM" id="SSF50156">
    <property type="entry name" value="PDZ domain-like"/>
    <property type="match status" value="1"/>
</dbReference>
<dbReference type="AlphaFoldDB" id="A0A7J5Y751"/>
<evidence type="ECO:0000313" key="4">
    <source>
        <dbReference type="Proteomes" id="UP000518266"/>
    </source>
</evidence>
<keyword evidence="1" id="KW-0472">Membrane</keyword>
<dbReference type="InterPro" id="IPR001478">
    <property type="entry name" value="PDZ"/>
</dbReference>
<keyword evidence="1" id="KW-0812">Transmembrane</keyword>
<dbReference type="PROSITE" id="PS50106">
    <property type="entry name" value="PDZ"/>
    <property type="match status" value="1"/>
</dbReference>
<accession>A0A7J5Y751</accession>
<feature type="transmembrane region" description="Helical" evidence="1">
    <location>
        <begin position="89"/>
        <end position="110"/>
    </location>
</feature>
<dbReference type="Gene3D" id="2.30.42.10">
    <property type="match status" value="1"/>
</dbReference>
<dbReference type="OrthoDB" id="123971at2759"/>
<proteinExistence type="predicted"/>
<evidence type="ECO:0000313" key="3">
    <source>
        <dbReference type="EMBL" id="KAF3845262.1"/>
    </source>
</evidence>
<dbReference type="Pfam" id="PF00595">
    <property type="entry name" value="PDZ"/>
    <property type="match status" value="1"/>
</dbReference>